<evidence type="ECO:0000313" key="3">
    <source>
        <dbReference type="EMBL" id="KAI9177802.1"/>
    </source>
</evidence>
<evidence type="ECO:0000259" key="2">
    <source>
        <dbReference type="Pfam" id="PF13456"/>
    </source>
</evidence>
<proteinExistence type="predicted"/>
<dbReference type="InterPro" id="IPR044730">
    <property type="entry name" value="RNase_H-like_dom_plant"/>
</dbReference>
<sequence>MTNLKNDAMVSDKVLFDFFLLLLLHGTSGNGDVSVGNALEAELWCMYDGLKMAWDSSFRKIIIKTDSISVIQLLSKAIPTNHPLFSIVVEYSALMAADWSCALIHVYREENRVADGLAHLRMSTVKLFLLATKSVQSDVFRHYATGNFFFSVASFFLLQPDLPDPVAGSSYGCCSDNGDLVGIVYHFPIASSSCFSPVLLCRLCHFFVRSNWIYPDLVGSSS</sequence>
<accession>A0AAD5IVI4</accession>
<dbReference type="AlphaFoldDB" id="A0AAD5IVI4"/>
<comment type="caution">
    <text evidence="3">The sequence shown here is derived from an EMBL/GenBank/DDBJ whole genome shotgun (WGS) entry which is preliminary data.</text>
</comment>
<feature type="domain" description="RNase H type-1" evidence="2">
    <location>
        <begin position="37"/>
        <end position="119"/>
    </location>
</feature>
<feature type="chain" id="PRO_5042106561" description="RNase H type-1 domain-containing protein" evidence="1">
    <location>
        <begin position="30"/>
        <end position="222"/>
    </location>
</feature>
<evidence type="ECO:0000256" key="1">
    <source>
        <dbReference type="SAM" id="SignalP"/>
    </source>
</evidence>
<dbReference type="PANTHER" id="PTHR47723:SF19">
    <property type="entry name" value="POLYNUCLEOTIDYL TRANSFERASE, RIBONUCLEASE H-LIKE SUPERFAMILY PROTEIN"/>
    <property type="match status" value="1"/>
</dbReference>
<dbReference type="InterPro" id="IPR002156">
    <property type="entry name" value="RNaseH_domain"/>
</dbReference>
<dbReference type="Proteomes" id="UP001064489">
    <property type="component" value="Chromosome 5"/>
</dbReference>
<reference evidence="3" key="2">
    <citation type="submission" date="2023-02" db="EMBL/GenBank/DDBJ databases">
        <authorList>
            <person name="Swenson N.G."/>
            <person name="Wegrzyn J.L."/>
            <person name="Mcevoy S.L."/>
        </authorList>
    </citation>
    <scope>NUCLEOTIDE SEQUENCE</scope>
    <source>
        <strain evidence="3">91603</strain>
        <tissue evidence="3">Leaf</tissue>
    </source>
</reference>
<keyword evidence="1" id="KW-0732">Signal</keyword>
<protein>
    <recommendedName>
        <fullName evidence="2">RNase H type-1 domain-containing protein</fullName>
    </recommendedName>
</protein>
<feature type="signal peptide" evidence="1">
    <location>
        <begin position="1"/>
        <end position="29"/>
    </location>
</feature>
<dbReference type="SUPFAM" id="SSF53098">
    <property type="entry name" value="Ribonuclease H-like"/>
    <property type="match status" value="1"/>
</dbReference>
<dbReference type="Gene3D" id="3.30.420.10">
    <property type="entry name" value="Ribonuclease H-like superfamily/Ribonuclease H"/>
    <property type="match status" value="1"/>
</dbReference>
<keyword evidence="4" id="KW-1185">Reference proteome</keyword>
<dbReference type="InterPro" id="IPR036397">
    <property type="entry name" value="RNaseH_sf"/>
</dbReference>
<dbReference type="InterPro" id="IPR053151">
    <property type="entry name" value="RNase_H-like"/>
</dbReference>
<dbReference type="CDD" id="cd06222">
    <property type="entry name" value="RNase_H_like"/>
    <property type="match status" value="1"/>
</dbReference>
<reference evidence="3" key="1">
    <citation type="journal article" date="2022" name="Plant J.">
        <title>Strategies of tolerance reflected in two North American maple genomes.</title>
        <authorList>
            <person name="McEvoy S.L."/>
            <person name="Sezen U.U."/>
            <person name="Trouern-Trend A."/>
            <person name="McMahon S.M."/>
            <person name="Schaberg P.G."/>
            <person name="Yang J."/>
            <person name="Wegrzyn J.L."/>
            <person name="Swenson N.G."/>
        </authorList>
    </citation>
    <scope>NUCLEOTIDE SEQUENCE</scope>
    <source>
        <strain evidence="3">91603</strain>
    </source>
</reference>
<dbReference type="InterPro" id="IPR012337">
    <property type="entry name" value="RNaseH-like_sf"/>
</dbReference>
<dbReference type="PANTHER" id="PTHR47723">
    <property type="entry name" value="OS05G0353850 PROTEIN"/>
    <property type="match status" value="1"/>
</dbReference>
<organism evidence="3 4">
    <name type="scientific">Acer negundo</name>
    <name type="common">Box elder</name>
    <dbReference type="NCBI Taxonomy" id="4023"/>
    <lineage>
        <taxon>Eukaryota</taxon>
        <taxon>Viridiplantae</taxon>
        <taxon>Streptophyta</taxon>
        <taxon>Embryophyta</taxon>
        <taxon>Tracheophyta</taxon>
        <taxon>Spermatophyta</taxon>
        <taxon>Magnoliopsida</taxon>
        <taxon>eudicotyledons</taxon>
        <taxon>Gunneridae</taxon>
        <taxon>Pentapetalae</taxon>
        <taxon>rosids</taxon>
        <taxon>malvids</taxon>
        <taxon>Sapindales</taxon>
        <taxon>Sapindaceae</taxon>
        <taxon>Hippocastanoideae</taxon>
        <taxon>Acereae</taxon>
        <taxon>Acer</taxon>
    </lineage>
</organism>
<name>A0AAD5IVI4_ACENE</name>
<dbReference type="GO" id="GO:0004523">
    <property type="term" value="F:RNA-DNA hybrid ribonuclease activity"/>
    <property type="evidence" value="ECO:0007669"/>
    <property type="project" value="InterPro"/>
</dbReference>
<gene>
    <name evidence="3" type="ORF">LWI28_019458</name>
</gene>
<dbReference type="Pfam" id="PF13456">
    <property type="entry name" value="RVT_3"/>
    <property type="match status" value="1"/>
</dbReference>
<dbReference type="GO" id="GO:0003676">
    <property type="term" value="F:nucleic acid binding"/>
    <property type="evidence" value="ECO:0007669"/>
    <property type="project" value="InterPro"/>
</dbReference>
<dbReference type="EMBL" id="JAJSOW010000102">
    <property type="protein sequence ID" value="KAI9177802.1"/>
    <property type="molecule type" value="Genomic_DNA"/>
</dbReference>
<evidence type="ECO:0000313" key="4">
    <source>
        <dbReference type="Proteomes" id="UP001064489"/>
    </source>
</evidence>